<feature type="transmembrane region" description="Helical" evidence="1">
    <location>
        <begin position="98"/>
        <end position="123"/>
    </location>
</feature>
<protein>
    <submittedName>
        <fullName evidence="2">ECF transporter S component</fullName>
    </submittedName>
</protein>
<dbReference type="RefSeq" id="WP_179239071.1">
    <property type="nucleotide sequence ID" value="NZ_JACBNQ010000020.1"/>
</dbReference>
<proteinExistence type="predicted"/>
<accession>A0A974GXB4</accession>
<reference evidence="2" key="1">
    <citation type="submission" date="2020-07" db="EMBL/GenBank/DDBJ databases">
        <title>Genomic analysis of a strain of Sedimentibacter Hydroxybenzoicus DSM7310.</title>
        <authorList>
            <person name="Ma S."/>
        </authorList>
    </citation>
    <scope>NUCLEOTIDE SEQUENCE</scope>
    <source>
        <strain evidence="2">DSM 7310</strain>
    </source>
</reference>
<dbReference type="Proteomes" id="UP000611629">
    <property type="component" value="Unassembled WGS sequence"/>
</dbReference>
<feature type="transmembrane region" description="Helical" evidence="1">
    <location>
        <begin position="12"/>
        <end position="36"/>
    </location>
</feature>
<sequence length="185" mass="19639">MNRNNSNFKLVFSAVAIAINIVLGTVVGLLNIPLLFLDTVGTIFSAALFGPWYGAAVGGLTNVIQGILTNPKNIPFALVNIAVGIIVGLIARKWKFNIVTSIVTGLILSVVAPLIGTPIATYVYGGITGDFNDVFFTWLVKSGQSVFTAAFIPRITSNIVDKIASCIIVSLLINKIPQKFTQGSN</sequence>
<keyword evidence="1" id="KW-0812">Transmembrane</keyword>
<name>A0A974GXB4_SEDHY</name>
<dbReference type="Pfam" id="PF12822">
    <property type="entry name" value="ECF_trnsprt"/>
    <property type="match status" value="1"/>
</dbReference>
<dbReference type="GO" id="GO:0022857">
    <property type="term" value="F:transmembrane transporter activity"/>
    <property type="evidence" value="ECO:0007669"/>
    <property type="project" value="InterPro"/>
</dbReference>
<dbReference type="EMBL" id="JACBNQ010000020">
    <property type="protein sequence ID" value="NYB75368.1"/>
    <property type="molecule type" value="Genomic_DNA"/>
</dbReference>
<evidence type="ECO:0000313" key="3">
    <source>
        <dbReference type="Proteomes" id="UP000611629"/>
    </source>
</evidence>
<evidence type="ECO:0000313" key="2">
    <source>
        <dbReference type="EMBL" id="NYB75368.1"/>
    </source>
</evidence>
<feature type="transmembrane region" description="Helical" evidence="1">
    <location>
        <begin position="135"/>
        <end position="152"/>
    </location>
</feature>
<feature type="transmembrane region" description="Helical" evidence="1">
    <location>
        <begin position="74"/>
        <end position="91"/>
    </location>
</feature>
<feature type="transmembrane region" description="Helical" evidence="1">
    <location>
        <begin position="43"/>
        <end position="68"/>
    </location>
</feature>
<evidence type="ECO:0000256" key="1">
    <source>
        <dbReference type="SAM" id="Phobius"/>
    </source>
</evidence>
<keyword evidence="1" id="KW-1133">Transmembrane helix</keyword>
<dbReference type="AlphaFoldDB" id="A0A974GXB4"/>
<dbReference type="Gene3D" id="1.10.1760.20">
    <property type="match status" value="1"/>
</dbReference>
<keyword evidence="3" id="KW-1185">Reference proteome</keyword>
<dbReference type="InterPro" id="IPR024529">
    <property type="entry name" value="ECF_trnsprt_substrate-spec"/>
</dbReference>
<gene>
    <name evidence="2" type="ORF">HZF24_14565</name>
</gene>
<comment type="caution">
    <text evidence="2">The sequence shown here is derived from an EMBL/GenBank/DDBJ whole genome shotgun (WGS) entry which is preliminary data.</text>
</comment>
<organism evidence="2 3">
    <name type="scientific">Sedimentibacter hydroxybenzoicus DSM 7310</name>
    <dbReference type="NCBI Taxonomy" id="1123245"/>
    <lineage>
        <taxon>Bacteria</taxon>
        <taxon>Bacillati</taxon>
        <taxon>Bacillota</taxon>
        <taxon>Tissierellia</taxon>
        <taxon>Sedimentibacter</taxon>
    </lineage>
</organism>
<keyword evidence="1" id="KW-0472">Membrane</keyword>
<dbReference type="NCBIfam" id="NF045596">
    <property type="entry name" value="ECF_S_CD3073"/>
    <property type="match status" value="1"/>
</dbReference>